<organism evidence="5 6">
    <name type="scientific">Microbacterium proteolyticum</name>
    <dbReference type="NCBI Taxonomy" id="1572644"/>
    <lineage>
        <taxon>Bacteria</taxon>
        <taxon>Bacillati</taxon>
        <taxon>Actinomycetota</taxon>
        <taxon>Actinomycetes</taxon>
        <taxon>Micrococcales</taxon>
        <taxon>Microbacteriaceae</taxon>
        <taxon>Microbacterium</taxon>
    </lineage>
</organism>
<dbReference type="InterPro" id="IPR050194">
    <property type="entry name" value="Glycosyltransferase_grp1"/>
</dbReference>
<dbReference type="EMBL" id="JACHXY010000003">
    <property type="protein sequence ID" value="MBB3159395.1"/>
    <property type="molecule type" value="Genomic_DNA"/>
</dbReference>
<protein>
    <recommendedName>
        <fullName evidence="1">D-inositol 3-phosphate glycosyltransferase</fullName>
    </recommendedName>
</protein>
<dbReference type="AlphaFoldDB" id="A0A7W5CKJ3"/>
<dbReference type="PANTHER" id="PTHR45947">
    <property type="entry name" value="SULFOQUINOVOSYL TRANSFERASE SQD2"/>
    <property type="match status" value="1"/>
</dbReference>
<reference evidence="5 6" key="1">
    <citation type="submission" date="2020-08" db="EMBL/GenBank/DDBJ databases">
        <title>Genomic Encyclopedia of Type Strains, Phase III (KMG-III): the genomes of soil and plant-associated and newly described type strains.</title>
        <authorList>
            <person name="Whitman W."/>
        </authorList>
    </citation>
    <scope>NUCLEOTIDE SEQUENCE [LARGE SCALE GENOMIC DNA]</scope>
    <source>
        <strain evidence="5 6">CECT 8356</strain>
    </source>
</reference>
<dbReference type="RefSeq" id="WP_183420757.1">
    <property type="nucleotide sequence ID" value="NZ_JACHXY010000003.1"/>
</dbReference>
<dbReference type="Pfam" id="PF13692">
    <property type="entry name" value="Glyco_trans_1_4"/>
    <property type="match status" value="1"/>
</dbReference>
<accession>A0A7W5CKJ3</accession>
<proteinExistence type="predicted"/>
<evidence type="ECO:0000313" key="5">
    <source>
        <dbReference type="EMBL" id="MBB3159395.1"/>
    </source>
</evidence>
<dbReference type="Gene3D" id="3.40.50.2000">
    <property type="entry name" value="Glycogen Phosphorylase B"/>
    <property type="match status" value="2"/>
</dbReference>
<comment type="caution">
    <text evidence="5">The sequence shown here is derived from an EMBL/GenBank/DDBJ whole genome shotgun (WGS) entry which is preliminary data.</text>
</comment>
<dbReference type="PANTHER" id="PTHR45947:SF3">
    <property type="entry name" value="SULFOQUINOVOSYL TRANSFERASE SQD2"/>
    <property type="match status" value="1"/>
</dbReference>
<evidence type="ECO:0000256" key="3">
    <source>
        <dbReference type="ARBA" id="ARBA00022679"/>
    </source>
</evidence>
<keyword evidence="3 5" id="KW-0808">Transferase</keyword>
<dbReference type="GO" id="GO:0016758">
    <property type="term" value="F:hexosyltransferase activity"/>
    <property type="evidence" value="ECO:0007669"/>
    <property type="project" value="TreeGrafter"/>
</dbReference>
<name>A0A7W5CKJ3_9MICO</name>
<evidence type="ECO:0000256" key="1">
    <source>
        <dbReference type="ARBA" id="ARBA00021292"/>
    </source>
</evidence>
<dbReference type="Pfam" id="PF13439">
    <property type="entry name" value="Glyco_transf_4"/>
    <property type="match status" value="1"/>
</dbReference>
<sequence>MMRVLHVTEAMGSGVLSVVDSISRRQAEAGAEVRVLFLPRPETPSDEALRARFHPDVILTRLSTGTRLGDLRALHRAMRDVGDLDVVHAHSSFAGAIVRQALSRRRDPSTVFYSPHGFAFLRLDLPPVVRAALRLAERRLARHSTLILTSPSEFALAQSTLAPRRAHQLQTGVASDTVARRPRRPDRMRRPVVGMVGRVTFQKAPWRFAAAARALDDRADFVWVGAGAPDDETRWFADAPVRVTGWVSPQELAACIDGLDVLLFPSLWEGMSLSLIQAQAQGLPAVVSDVVGNRDAVDDGVTGFVRGTDEGLIAATALLLDDAGLRERMSAAALDRARRTLTDDRVGEDSLALYAAGLAPRERTSR</sequence>
<evidence type="ECO:0000256" key="2">
    <source>
        <dbReference type="ARBA" id="ARBA00022676"/>
    </source>
</evidence>
<keyword evidence="2" id="KW-0328">Glycosyltransferase</keyword>
<evidence type="ECO:0000313" key="6">
    <source>
        <dbReference type="Proteomes" id="UP000543579"/>
    </source>
</evidence>
<dbReference type="Proteomes" id="UP000543579">
    <property type="component" value="Unassembled WGS sequence"/>
</dbReference>
<evidence type="ECO:0000259" key="4">
    <source>
        <dbReference type="Pfam" id="PF13439"/>
    </source>
</evidence>
<feature type="domain" description="Glycosyltransferase subfamily 4-like N-terminal" evidence="4">
    <location>
        <begin position="13"/>
        <end position="159"/>
    </location>
</feature>
<gene>
    <name evidence="5" type="ORF">FHS07_003113</name>
</gene>
<dbReference type="GO" id="GO:1901137">
    <property type="term" value="P:carbohydrate derivative biosynthetic process"/>
    <property type="evidence" value="ECO:0007669"/>
    <property type="project" value="UniProtKB-ARBA"/>
</dbReference>
<dbReference type="InterPro" id="IPR028098">
    <property type="entry name" value="Glyco_trans_4-like_N"/>
</dbReference>
<dbReference type="SUPFAM" id="SSF53756">
    <property type="entry name" value="UDP-Glycosyltransferase/glycogen phosphorylase"/>
    <property type="match status" value="1"/>
</dbReference>